<dbReference type="RefSeq" id="WP_343499218.1">
    <property type="nucleotide sequence ID" value="NZ_CP154792.1"/>
</dbReference>
<sequence>MNARQSFERLGDDPSRTASPYTLPYDPPDEDIPTVSQAQAVKAVLSCLYNETAGAYGQSARIWAAWVFDQLAKLQIGTSIVLLDGEEVPSAGQNIRAHLFGCIHAEVNRLIQEMDPDELEAYL</sequence>
<accession>A0ABZ3GCU9</accession>
<feature type="region of interest" description="Disordered" evidence="1">
    <location>
        <begin position="1"/>
        <end position="30"/>
    </location>
</feature>
<protein>
    <submittedName>
        <fullName evidence="3">Uncharacterized protein</fullName>
    </submittedName>
</protein>
<evidence type="ECO:0000256" key="1">
    <source>
        <dbReference type="SAM" id="MobiDB-lite"/>
    </source>
</evidence>
<proteinExistence type="predicted"/>
<organism evidence="3 4">
    <name type="scientific">Achromobacter denitrificans</name>
    <name type="common">Alcaligenes denitrificans</name>
    <dbReference type="NCBI Taxonomy" id="32002"/>
    <lineage>
        <taxon>Bacteria</taxon>
        <taxon>Pseudomonadati</taxon>
        <taxon>Pseudomonadota</taxon>
        <taxon>Betaproteobacteria</taxon>
        <taxon>Burkholderiales</taxon>
        <taxon>Alcaligenaceae</taxon>
        <taxon>Achromobacter</taxon>
    </lineage>
</organism>
<dbReference type="EMBL" id="CP154792">
    <property type="protein sequence ID" value="XAN19654.1"/>
    <property type="molecule type" value="Genomic_DNA"/>
</dbReference>
<evidence type="ECO:0000313" key="4">
    <source>
        <dbReference type="Proteomes" id="UP001446337"/>
    </source>
</evidence>
<dbReference type="EMBL" id="CP154792">
    <property type="protein sequence ID" value="XAN17610.1"/>
    <property type="molecule type" value="Genomic_DNA"/>
</dbReference>
<gene>
    <name evidence="2" type="ORF">AAIK43_06150</name>
    <name evidence="3" type="ORF">AAIK43_16800</name>
</gene>
<evidence type="ECO:0000313" key="2">
    <source>
        <dbReference type="EMBL" id="XAN17610.1"/>
    </source>
</evidence>
<reference evidence="3 4" key="1">
    <citation type="submission" date="2024-05" db="EMBL/GenBank/DDBJ databases">
        <title>Achromobacter denitrificans. BP1, complete genome.</title>
        <authorList>
            <person name="Zhang B."/>
        </authorList>
    </citation>
    <scope>NUCLEOTIDE SEQUENCE [LARGE SCALE GENOMIC DNA]</scope>
    <source>
        <strain evidence="3 4">BP1</strain>
    </source>
</reference>
<evidence type="ECO:0000313" key="3">
    <source>
        <dbReference type="EMBL" id="XAN19654.1"/>
    </source>
</evidence>
<feature type="compositionally biased region" description="Basic and acidic residues" evidence="1">
    <location>
        <begin position="1"/>
        <end position="15"/>
    </location>
</feature>
<dbReference type="Proteomes" id="UP001446337">
    <property type="component" value="Chromosome"/>
</dbReference>
<keyword evidence="4" id="KW-1185">Reference proteome</keyword>
<name>A0ABZ3GCU9_ACHDE</name>